<dbReference type="Proteomes" id="UP001497472">
    <property type="component" value="Unassembled WGS sequence"/>
</dbReference>
<feature type="transmembrane region" description="Helical" evidence="8">
    <location>
        <begin position="313"/>
        <end position="335"/>
    </location>
</feature>
<evidence type="ECO:0000259" key="9">
    <source>
        <dbReference type="Pfam" id="PF07885"/>
    </source>
</evidence>
<keyword evidence="4 8" id="KW-1133">Transmembrane helix</keyword>
<comment type="caution">
    <text evidence="10">The sequence shown here is derived from an EMBL/GenBank/DDBJ whole genome shotgun (WGS) entry which is preliminary data.</text>
</comment>
<dbReference type="GO" id="GO:0030322">
    <property type="term" value="P:stabilization of membrane potential"/>
    <property type="evidence" value="ECO:0007669"/>
    <property type="project" value="TreeGrafter"/>
</dbReference>
<evidence type="ECO:0000256" key="7">
    <source>
        <dbReference type="ARBA" id="ARBA00023303"/>
    </source>
</evidence>
<dbReference type="SUPFAM" id="SSF81324">
    <property type="entry name" value="Voltage-gated potassium channels"/>
    <property type="match status" value="1"/>
</dbReference>
<dbReference type="GO" id="GO:0022841">
    <property type="term" value="F:potassium ion leak channel activity"/>
    <property type="evidence" value="ECO:0007669"/>
    <property type="project" value="TreeGrafter"/>
</dbReference>
<dbReference type="PANTHER" id="PTHR11003">
    <property type="entry name" value="POTASSIUM CHANNEL, SUBFAMILY K"/>
    <property type="match status" value="1"/>
</dbReference>
<sequence>MSVKLVSEADNFKFKARYQRALKQFSVRLPLKYFETMKKSLHEKFKNKINFVRPLYRRQLEQVSNKIITLDNDRALKLRGDDFDVKTVLSGANIINVKSKVCKEYKVTLPGACVSGNNAIKDRHITNVLHGVHTTKERLSIDNSAVNKNRSMEGNNIEEFGTKIVLHKAPDTWLRVYPAPKLMDETTSSLVVRCMACQLGLTSFLILWTLIGVFVIQSFEGPHESKMSTDFEREQNQLVIDLATELRQITPLSPKWKYAIERRIEDARQLTIAAVGQGAKLKPGQFWNLSGTFLFAVYVMTALGFGAPVPHTVWGRTCALIYAILAVPTHIYLMVNATTCMVAKVEAYTQYLRSKWKGTPVNLHKSEHLNKESPNCSRHSEASKPENRKIRKLVTTCLGRFYVGHGVPLIILLYYLIGAVAFGIARDKDAMESLLFPLQFTTTGGLEQIEGYVRFLYGLYIEGAMCLLAYTLATIRHYGSRNIAEIANNYRLLVTDKCDLCDNATVHN</sequence>
<dbReference type="InterPro" id="IPR003280">
    <property type="entry name" value="2pore_dom_K_chnl"/>
</dbReference>
<dbReference type="AlphaFoldDB" id="A0AAV1J2N7"/>
<keyword evidence="11" id="KW-1185">Reference proteome</keyword>
<dbReference type="InterPro" id="IPR013099">
    <property type="entry name" value="K_chnl_dom"/>
</dbReference>
<feature type="domain" description="Potassium channel" evidence="9">
    <location>
        <begin position="284"/>
        <end position="341"/>
    </location>
</feature>
<feature type="transmembrane region" description="Helical" evidence="8">
    <location>
        <begin position="199"/>
        <end position="219"/>
    </location>
</feature>
<feature type="transmembrane region" description="Helical" evidence="8">
    <location>
        <begin position="455"/>
        <end position="473"/>
    </location>
</feature>
<feature type="transmembrane region" description="Helical" evidence="8">
    <location>
        <begin position="286"/>
        <end position="307"/>
    </location>
</feature>
<dbReference type="GO" id="GO:0005886">
    <property type="term" value="C:plasma membrane"/>
    <property type="evidence" value="ECO:0007669"/>
    <property type="project" value="TreeGrafter"/>
</dbReference>
<evidence type="ECO:0000256" key="4">
    <source>
        <dbReference type="ARBA" id="ARBA00022989"/>
    </source>
</evidence>
<evidence type="ECO:0000256" key="3">
    <source>
        <dbReference type="ARBA" id="ARBA00022692"/>
    </source>
</evidence>
<evidence type="ECO:0000256" key="2">
    <source>
        <dbReference type="ARBA" id="ARBA00022448"/>
    </source>
</evidence>
<evidence type="ECO:0000256" key="5">
    <source>
        <dbReference type="ARBA" id="ARBA00023065"/>
    </source>
</evidence>
<evidence type="ECO:0000313" key="10">
    <source>
        <dbReference type="EMBL" id="CAK1542659.1"/>
    </source>
</evidence>
<evidence type="ECO:0000256" key="8">
    <source>
        <dbReference type="SAM" id="Phobius"/>
    </source>
</evidence>
<evidence type="ECO:0000313" key="11">
    <source>
        <dbReference type="Proteomes" id="UP001497472"/>
    </source>
</evidence>
<reference evidence="10 11" key="1">
    <citation type="submission" date="2023-11" db="EMBL/GenBank/DDBJ databases">
        <authorList>
            <person name="Okamura Y."/>
        </authorList>
    </citation>
    <scope>NUCLEOTIDE SEQUENCE [LARGE SCALE GENOMIC DNA]</scope>
</reference>
<keyword evidence="6 8" id="KW-0472">Membrane</keyword>
<accession>A0AAV1J2N7</accession>
<dbReference type="Pfam" id="PF07885">
    <property type="entry name" value="Ion_trans_2"/>
    <property type="match status" value="1"/>
</dbReference>
<keyword evidence="7" id="KW-0407">Ion channel</keyword>
<feature type="transmembrane region" description="Helical" evidence="8">
    <location>
        <begin position="401"/>
        <end position="425"/>
    </location>
</feature>
<dbReference type="EMBL" id="CAVLEF010000003">
    <property type="protein sequence ID" value="CAK1542659.1"/>
    <property type="molecule type" value="Genomic_DNA"/>
</dbReference>
<dbReference type="PANTHER" id="PTHR11003:SF87">
    <property type="entry name" value="POTASSIUM CHANNEL DOMAIN-CONTAINING PROTEIN"/>
    <property type="match status" value="1"/>
</dbReference>
<dbReference type="GO" id="GO:0015271">
    <property type="term" value="F:outward rectifier potassium channel activity"/>
    <property type="evidence" value="ECO:0007669"/>
    <property type="project" value="TreeGrafter"/>
</dbReference>
<keyword evidence="5" id="KW-0406">Ion transport</keyword>
<comment type="subcellular location">
    <subcellularLocation>
        <location evidence="1">Membrane</location>
        <topology evidence="1">Multi-pass membrane protein</topology>
    </subcellularLocation>
</comment>
<dbReference type="Gene3D" id="1.10.287.70">
    <property type="match status" value="1"/>
</dbReference>
<proteinExistence type="predicted"/>
<keyword evidence="3 8" id="KW-0812">Transmembrane</keyword>
<evidence type="ECO:0000256" key="6">
    <source>
        <dbReference type="ARBA" id="ARBA00023136"/>
    </source>
</evidence>
<organism evidence="10 11">
    <name type="scientific">Leptosia nina</name>
    <dbReference type="NCBI Taxonomy" id="320188"/>
    <lineage>
        <taxon>Eukaryota</taxon>
        <taxon>Metazoa</taxon>
        <taxon>Ecdysozoa</taxon>
        <taxon>Arthropoda</taxon>
        <taxon>Hexapoda</taxon>
        <taxon>Insecta</taxon>
        <taxon>Pterygota</taxon>
        <taxon>Neoptera</taxon>
        <taxon>Endopterygota</taxon>
        <taxon>Lepidoptera</taxon>
        <taxon>Glossata</taxon>
        <taxon>Ditrysia</taxon>
        <taxon>Papilionoidea</taxon>
        <taxon>Pieridae</taxon>
        <taxon>Pierinae</taxon>
        <taxon>Leptosia</taxon>
    </lineage>
</organism>
<name>A0AAV1J2N7_9NEOP</name>
<gene>
    <name evidence="10" type="ORF">LNINA_LOCUS2534</name>
</gene>
<evidence type="ECO:0000256" key="1">
    <source>
        <dbReference type="ARBA" id="ARBA00004141"/>
    </source>
</evidence>
<protein>
    <recommendedName>
        <fullName evidence="9">Potassium channel domain-containing protein</fullName>
    </recommendedName>
</protein>
<keyword evidence="2" id="KW-0813">Transport</keyword>